<evidence type="ECO:0000313" key="2">
    <source>
        <dbReference type="EMBL" id="WNQ12483.1"/>
    </source>
</evidence>
<keyword evidence="3" id="KW-1185">Reference proteome</keyword>
<dbReference type="AlphaFoldDB" id="A0AA96LG91"/>
<gene>
    <name evidence="2" type="ORF">MJA45_05460</name>
</gene>
<dbReference type="KEGG" id="paun:MJA45_05460"/>
<accession>A0AA96LG91</accession>
<reference evidence="2 3" key="1">
    <citation type="submission" date="2022-02" db="EMBL/GenBank/DDBJ databases">
        <title>Paenibacillus sp. MBLB1776 Whole Genome Shotgun Sequencing.</title>
        <authorList>
            <person name="Hwang C.Y."/>
            <person name="Cho E.-S."/>
            <person name="Seo M.-J."/>
        </authorList>
    </citation>
    <scope>NUCLEOTIDE SEQUENCE [LARGE SCALE GENOMIC DNA]</scope>
    <source>
        <strain evidence="2 3">MBLB1776</strain>
    </source>
</reference>
<protein>
    <submittedName>
        <fullName evidence="2">Uncharacterized protein</fullName>
    </submittedName>
</protein>
<organism evidence="2 3">
    <name type="scientific">Paenibacillus aurantius</name>
    <dbReference type="NCBI Taxonomy" id="2918900"/>
    <lineage>
        <taxon>Bacteria</taxon>
        <taxon>Bacillati</taxon>
        <taxon>Bacillota</taxon>
        <taxon>Bacilli</taxon>
        <taxon>Bacillales</taxon>
        <taxon>Paenibacillaceae</taxon>
        <taxon>Paenibacillus</taxon>
    </lineage>
</organism>
<dbReference type="RefSeq" id="WP_315606260.1">
    <property type="nucleotide sequence ID" value="NZ_CP130318.1"/>
</dbReference>
<sequence>MDKKYKNEDLKTVVEHEIKDSSHKSNRNVHEVMNGMAPNLDEMKQLGKDMDGMKTNKTLKQEGLVPDPQQDEEYER</sequence>
<dbReference type="Proteomes" id="UP001305702">
    <property type="component" value="Chromosome"/>
</dbReference>
<evidence type="ECO:0000313" key="3">
    <source>
        <dbReference type="Proteomes" id="UP001305702"/>
    </source>
</evidence>
<proteinExistence type="predicted"/>
<evidence type="ECO:0000256" key="1">
    <source>
        <dbReference type="SAM" id="MobiDB-lite"/>
    </source>
</evidence>
<dbReference type="EMBL" id="CP130318">
    <property type="protein sequence ID" value="WNQ12483.1"/>
    <property type="molecule type" value="Genomic_DNA"/>
</dbReference>
<feature type="region of interest" description="Disordered" evidence="1">
    <location>
        <begin position="54"/>
        <end position="76"/>
    </location>
</feature>
<name>A0AA96LG91_9BACL</name>